<sequence length="593" mass="62962">MVRPLKKSVIQLSLSLCLGATSLSSFAANTDYRNFETIEKQLQSLAQKHPERIKLQAVGKSAGGRSLYFVQIAGAGKVNADKRPALFVGANIAGFHNAGSEAAMHLIETLANSNEKKHEDLLSKRTIYVAPILNPDAHNGLFAMPRQLRAGNDGKLDRDLDGLVAEDGDDDLDGNGIITQIRIKDPSGDMIVDPKDPRRMIKADISKGERGTHRVFIEGKDDDKDGTYNEDGIGGIHPDRNFPAGFPVADTSAGAWPGVTPETKATMDAVLSHKNIAMAVVFGPANQLLSAPNGFDRITPPGATPAAEANKLEADDLKVLANLGEAYKKSIDQAGLDSKRSAKQTGKGSLANWLYFHYGVQTIELDVWGAPVAKASAPEANAAPAAAPGSTSAANVSGNPARPSGANPAAKASDAEKDLISYLTSNSPESIIAWKKVKLPDGTEVEVGGTDPYAQYTPAAKVLEPALKVHTEQILSWGEKLAQLEILETKAIAKGDDVWQITVIGGMQGEFPTHSKLATRMRNKLPVRLEMRPGKGVTALTLNRATTAERLEPSSTIKGEWLVKGASGSTVNVGLWTNQAGQALTTITLGKAN</sequence>
<dbReference type="PANTHER" id="PTHR11705:SF143">
    <property type="entry name" value="SLL0236 PROTEIN"/>
    <property type="match status" value="1"/>
</dbReference>
<comment type="similarity">
    <text evidence="2 7">Belongs to the peptidase M14 family.</text>
</comment>
<organism evidence="11 12">
    <name type="scientific">Undibacterium seohonense</name>
    <dbReference type="NCBI Taxonomy" id="1344950"/>
    <lineage>
        <taxon>Bacteria</taxon>
        <taxon>Pseudomonadati</taxon>
        <taxon>Pseudomonadota</taxon>
        <taxon>Betaproteobacteria</taxon>
        <taxon>Burkholderiales</taxon>
        <taxon>Oxalobacteraceae</taxon>
        <taxon>Undibacterium</taxon>
    </lineage>
</organism>
<dbReference type="Gene3D" id="3.40.630.10">
    <property type="entry name" value="Zn peptidases"/>
    <property type="match status" value="1"/>
</dbReference>
<dbReference type="Proteomes" id="UP000648257">
    <property type="component" value="Unassembled WGS sequence"/>
</dbReference>
<dbReference type="PANTHER" id="PTHR11705">
    <property type="entry name" value="PROTEASE FAMILY M14 CARBOXYPEPTIDASE A,B"/>
    <property type="match status" value="1"/>
</dbReference>
<comment type="caution">
    <text evidence="11">The sequence shown here is derived from an EMBL/GenBank/DDBJ whole genome shotgun (WGS) entry which is preliminary data.</text>
</comment>
<comment type="cofactor">
    <cofactor evidence="1">
        <name>Zn(2+)</name>
        <dbReference type="ChEBI" id="CHEBI:29105"/>
    </cofactor>
</comment>
<evidence type="ECO:0000259" key="10">
    <source>
        <dbReference type="PROSITE" id="PS52035"/>
    </source>
</evidence>
<evidence type="ECO:0000256" key="8">
    <source>
        <dbReference type="SAM" id="MobiDB-lite"/>
    </source>
</evidence>
<dbReference type="PROSITE" id="PS52035">
    <property type="entry name" value="PEPTIDASE_M14"/>
    <property type="match status" value="1"/>
</dbReference>
<dbReference type="CDD" id="cd06905">
    <property type="entry name" value="M14-like"/>
    <property type="match status" value="1"/>
</dbReference>
<keyword evidence="9" id="KW-0732">Signal</keyword>
<feature type="region of interest" description="Disordered" evidence="8">
    <location>
        <begin position="382"/>
        <end position="411"/>
    </location>
</feature>
<evidence type="ECO:0000256" key="5">
    <source>
        <dbReference type="ARBA" id="ARBA00022833"/>
    </source>
</evidence>
<keyword evidence="3" id="KW-0645">Protease</keyword>
<feature type="chain" id="PRO_5046856258" description="Peptidase M14 domain-containing protein" evidence="9">
    <location>
        <begin position="28"/>
        <end position="593"/>
    </location>
</feature>
<feature type="compositionally biased region" description="Low complexity" evidence="8">
    <location>
        <begin position="382"/>
        <end position="394"/>
    </location>
</feature>
<feature type="signal peptide" evidence="9">
    <location>
        <begin position="1"/>
        <end position="27"/>
    </location>
</feature>
<evidence type="ECO:0000256" key="4">
    <source>
        <dbReference type="ARBA" id="ARBA00022801"/>
    </source>
</evidence>
<dbReference type="Pfam" id="PF00246">
    <property type="entry name" value="Peptidase_M14"/>
    <property type="match status" value="2"/>
</dbReference>
<evidence type="ECO:0000256" key="6">
    <source>
        <dbReference type="ARBA" id="ARBA00023049"/>
    </source>
</evidence>
<accession>A0ABR6X8Z4</accession>
<evidence type="ECO:0000256" key="9">
    <source>
        <dbReference type="SAM" id="SignalP"/>
    </source>
</evidence>
<evidence type="ECO:0000256" key="1">
    <source>
        <dbReference type="ARBA" id="ARBA00001947"/>
    </source>
</evidence>
<keyword evidence="12" id="KW-1185">Reference proteome</keyword>
<dbReference type="SMART" id="SM00631">
    <property type="entry name" value="Zn_pept"/>
    <property type="match status" value="1"/>
</dbReference>
<evidence type="ECO:0000256" key="2">
    <source>
        <dbReference type="ARBA" id="ARBA00005988"/>
    </source>
</evidence>
<keyword evidence="6" id="KW-0482">Metalloprotease</keyword>
<protein>
    <recommendedName>
        <fullName evidence="10">Peptidase M14 domain-containing protein</fullName>
    </recommendedName>
</protein>
<keyword evidence="5" id="KW-0862">Zinc</keyword>
<name>A0ABR6X8Z4_9BURK</name>
<comment type="caution">
    <text evidence="7">Lacks conserved residue(s) required for the propagation of feature annotation.</text>
</comment>
<dbReference type="InterPro" id="IPR000834">
    <property type="entry name" value="Peptidase_M14"/>
</dbReference>
<evidence type="ECO:0000313" key="11">
    <source>
        <dbReference type="EMBL" id="MBC3809392.1"/>
    </source>
</evidence>
<feature type="domain" description="Peptidase M14" evidence="10">
    <location>
        <begin position="31"/>
        <end position="394"/>
    </location>
</feature>
<evidence type="ECO:0000313" key="12">
    <source>
        <dbReference type="Proteomes" id="UP000648257"/>
    </source>
</evidence>
<dbReference type="RefSeq" id="WP_186924449.1">
    <property type="nucleotide sequence ID" value="NZ_JACOFW010000032.1"/>
</dbReference>
<reference evidence="11 12" key="1">
    <citation type="submission" date="2020-08" db="EMBL/GenBank/DDBJ databases">
        <title>Novel species isolated from subtropical streams in China.</title>
        <authorList>
            <person name="Lu H."/>
        </authorList>
    </citation>
    <scope>NUCLEOTIDE SEQUENCE [LARGE SCALE GENOMIC DNA]</scope>
    <source>
        <strain evidence="11 12">KACC 16656</strain>
    </source>
</reference>
<evidence type="ECO:0000256" key="7">
    <source>
        <dbReference type="PROSITE-ProRule" id="PRU01379"/>
    </source>
</evidence>
<gene>
    <name evidence="11" type="ORF">H8K52_18790</name>
</gene>
<keyword evidence="4" id="KW-0378">Hydrolase</keyword>
<evidence type="ECO:0000256" key="3">
    <source>
        <dbReference type="ARBA" id="ARBA00022670"/>
    </source>
</evidence>
<dbReference type="SUPFAM" id="SSF53187">
    <property type="entry name" value="Zn-dependent exopeptidases"/>
    <property type="match status" value="1"/>
</dbReference>
<dbReference type="EMBL" id="JACOFW010000032">
    <property type="protein sequence ID" value="MBC3809392.1"/>
    <property type="molecule type" value="Genomic_DNA"/>
</dbReference>
<proteinExistence type="inferred from homology"/>